<organism evidence="1 2">
    <name type="scientific">Meloidogyne incognita</name>
    <name type="common">Southern root-knot nematode worm</name>
    <name type="synonym">Oxyuris incognita</name>
    <dbReference type="NCBI Taxonomy" id="6306"/>
    <lineage>
        <taxon>Eukaryota</taxon>
        <taxon>Metazoa</taxon>
        <taxon>Ecdysozoa</taxon>
        <taxon>Nematoda</taxon>
        <taxon>Chromadorea</taxon>
        <taxon>Rhabditida</taxon>
        <taxon>Tylenchina</taxon>
        <taxon>Tylenchomorpha</taxon>
        <taxon>Tylenchoidea</taxon>
        <taxon>Meloidogynidae</taxon>
        <taxon>Meloidogyninae</taxon>
        <taxon>Meloidogyne</taxon>
        <taxon>Meloidogyne incognita group</taxon>
    </lineage>
</organism>
<dbReference type="AntiFam" id="ANF00149">
    <property type="entry name" value="Shadow ORF (opposite cshA)"/>
</dbReference>
<name>A0A914NDG4_MELIC</name>
<dbReference type="WBParaSite" id="Minc3s05531g38378">
    <property type="protein sequence ID" value="Minc3s05531g38378"/>
    <property type="gene ID" value="Minc3s05531g38378"/>
</dbReference>
<keyword evidence="1" id="KW-1185">Reference proteome</keyword>
<dbReference type="AlphaFoldDB" id="A0A914NDG4"/>
<proteinExistence type="predicted"/>
<dbReference type="Proteomes" id="UP000887563">
    <property type="component" value="Unplaced"/>
</dbReference>
<accession>A0A914NDG4</accession>
<reference evidence="2" key="1">
    <citation type="submission" date="2022-11" db="UniProtKB">
        <authorList>
            <consortium name="WormBaseParasite"/>
        </authorList>
    </citation>
    <scope>IDENTIFICATION</scope>
</reference>
<evidence type="ECO:0000313" key="2">
    <source>
        <dbReference type="WBParaSite" id="Minc3s05531g38378"/>
    </source>
</evidence>
<protein>
    <submittedName>
        <fullName evidence="2">Candidate secreted effector</fullName>
    </submittedName>
</protein>
<sequence>MFIFKVSHFSKLNLCRIILFNIAKNTNIIVFDKVDSNTLAPITPRTTNSMNIQFTIVWKIVVDNKRDLRNVQPTSPNISADQNSTKIKKARNCFMIASRSFCSISACIQQTVKLASRILSANQST</sequence>
<evidence type="ECO:0000313" key="1">
    <source>
        <dbReference type="Proteomes" id="UP000887563"/>
    </source>
</evidence>